<protein>
    <submittedName>
        <fullName evidence="1">Uncharacterized protein</fullName>
    </submittedName>
</protein>
<organism evidence="1">
    <name type="scientific">uncultured Caudovirales phage</name>
    <dbReference type="NCBI Taxonomy" id="2100421"/>
    <lineage>
        <taxon>Viruses</taxon>
        <taxon>Duplodnaviria</taxon>
        <taxon>Heunggongvirae</taxon>
        <taxon>Uroviricota</taxon>
        <taxon>Caudoviricetes</taxon>
        <taxon>Peduoviridae</taxon>
        <taxon>Maltschvirus</taxon>
        <taxon>Maltschvirus maltsch</taxon>
    </lineage>
</organism>
<gene>
    <name evidence="1" type="ORF">UFOVP597_56</name>
</gene>
<proteinExistence type="predicted"/>
<name>A0A6J5N0N1_9CAUD</name>
<reference evidence="1" key="1">
    <citation type="submission" date="2020-04" db="EMBL/GenBank/DDBJ databases">
        <authorList>
            <person name="Chiriac C."/>
            <person name="Salcher M."/>
            <person name="Ghai R."/>
            <person name="Kavagutti S V."/>
        </authorList>
    </citation>
    <scope>NUCLEOTIDE SEQUENCE</scope>
</reference>
<dbReference type="EMBL" id="LR796564">
    <property type="protein sequence ID" value="CAB4152172.1"/>
    <property type="molecule type" value="Genomic_DNA"/>
</dbReference>
<evidence type="ECO:0000313" key="1">
    <source>
        <dbReference type="EMBL" id="CAB4152172.1"/>
    </source>
</evidence>
<feature type="non-terminal residue" evidence="1">
    <location>
        <position position="1"/>
    </location>
</feature>
<accession>A0A6J5N0N1</accession>
<sequence length="167" mass="17811">GNLVGSKEGTKLYPIPVDNQSFDAKMMFATDTTVQKIMVGFDFYRLFDESTLWIVTSNELNGDFNAFEGLLDVVLSKSSSSATTLVLDAVLDYGTALNPIKVQGLVSADFTLKNGTTGVAIPITSVVAGSGVNTNRYTLTFASQTLLTPLIVNVQKTGYVGLLSTPL</sequence>